<sequence length="281" mass="27945">MAWPGSAGVLDHVLASAVPDRARELVVLDRAVRAPLPLSTRVGVVGVSAGVGCSVVAGLVASALAARRPHRVLAVNASAGGRSLLWHAGATTVEPALPADDEARRGARTGAEAVEGLARTGGGLHCLDLAVDGAPVPDARWWEALGPAGRFFDVIVTDWGARSAARSGAVGASSSVVCVVAEAERSSWQHGTDLVGRVAADGVPAVLAVSAVRGRPAAWCAEAARLSRVPVVVVPHDRAHGAAAPVPAARLRAATGVAVLRLAAAVVSVAGAAVGPAGVAS</sequence>
<dbReference type="Gene3D" id="3.40.50.300">
    <property type="entry name" value="P-loop containing nucleotide triphosphate hydrolases"/>
    <property type="match status" value="1"/>
</dbReference>
<dbReference type="SUPFAM" id="SSF52540">
    <property type="entry name" value="P-loop containing nucleoside triphosphate hydrolases"/>
    <property type="match status" value="1"/>
</dbReference>
<dbReference type="RefSeq" id="WP_203754094.1">
    <property type="nucleotide sequence ID" value="NZ_BONK01000007.1"/>
</dbReference>
<name>A0A919U076_9CELL</name>
<accession>A0A919U076</accession>
<dbReference type="AlphaFoldDB" id="A0A919U076"/>
<keyword evidence="1" id="KW-1133">Transmembrane helix</keyword>
<evidence type="ECO:0000313" key="2">
    <source>
        <dbReference type="EMBL" id="GIG21638.1"/>
    </source>
</evidence>
<dbReference type="InterPro" id="IPR027417">
    <property type="entry name" value="P-loop_NTPase"/>
</dbReference>
<evidence type="ECO:0000256" key="1">
    <source>
        <dbReference type="SAM" id="Phobius"/>
    </source>
</evidence>
<keyword evidence="1" id="KW-0812">Transmembrane</keyword>
<evidence type="ECO:0000313" key="3">
    <source>
        <dbReference type="Proteomes" id="UP000632740"/>
    </source>
</evidence>
<gene>
    <name evidence="2" type="ORF">Cch01nite_23620</name>
</gene>
<keyword evidence="1" id="KW-0472">Membrane</keyword>
<reference evidence="2" key="1">
    <citation type="submission" date="2021-01" db="EMBL/GenBank/DDBJ databases">
        <title>Whole genome shotgun sequence of Cellulomonas chitinilytica NBRC 110799.</title>
        <authorList>
            <person name="Komaki H."/>
            <person name="Tamura T."/>
        </authorList>
    </citation>
    <scope>NUCLEOTIDE SEQUENCE</scope>
    <source>
        <strain evidence="2">NBRC 110799</strain>
    </source>
</reference>
<evidence type="ECO:0008006" key="4">
    <source>
        <dbReference type="Google" id="ProtNLM"/>
    </source>
</evidence>
<dbReference type="Proteomes" id="UP000632740">
    <property type="component" value="Unassembled WGS sequence"/>
</dbReference>
<proteinExistence type="predicted"/>
<organism evidence="2 3">
    <name type="scientific">Cellulomonas chitinilytica</name>
    <dbReference type="NCBI Taxonomy" id="398759"/>
    <lineage>
        <taxon>Bacteria</taxon>
        <taxon>Bacillati</taxon>
        <taxon>Actinomycetota</taxon>
        <taxon>Actinomycetes</taxon>
        <taxon>Micrococcales</taxon>
        <taxon>Cellulomonadaceae</taxon>
        <taxon>Cellulomonas</taxon>
    </lineage>
</organism>
<dbReference type="EMBL" id="BONK01000007">
    <property type="protein sequence ID" value="GIG21638.1"/>
    <property type="molecule type" value="Genomic_DNA"/>
</dbReference>
<feature type="transmembrane region" description="Helical" evidence="1">
    <location>
        <begin position="42"/>
        <end position="66"/>
    </location>
</feature>
<keyword evidence="3" id="KW-1185">Reference proteome</keyword>
<comment type="caution">
    <text evidence="2">The sequence shown here is derived from an EMBL/GenBank/DDBJ whole genome shotgun (WGS) entry which is preliminary data.</text>
</comment>
<protein>
    <recommendedName>
        <fullName evidence="4">MinD-like ATPase involved in chromosome partitioning or flagellar assembly</fullName>
    </recommendedName>
</protein>